<name>A0ABW8L2W9_9GAMM</name>
<dbReference type="Pfam" id="PF01565">
    <property type="entry name" value="FAD_binding_4"/>
    <property type="match status" value="1"/>
</dbReference>
<dbReference type="Gene3D" id="3.90.78.10">
    <property type="entry name" value="UDP-N-acetylenolpyruvoylglucosamine reductase, C-terminal domain"/>
    <property type="match status" value="1"/>
</dbReference>
<keyword evidence="8 20" id="KW-0963">Cytoplasm</keyword>
<dbReference type="NCBIfam" id="TIGR00179">
    <property type="entry name" value="murB"/>
    <property type="match status" value="1"/>
</dbReference>
<keyword evidence="14 20" id="KW-0573">Peptidoglycan synthesis</keyword>
<dbReference type="EC" id="1.3.1.98" evidence="6 20"/>
<evidence type="ECO:0000256" key="20">
    <source>
        <dbReference type="HAMAP-Rule" id="MF_00037"/>
    </source>
</evidence>
<evidence type="ECO:0000256" key="6">
    <source>
        <dbReference type="ARBA" id="ARBA00012518"/>
    </source>
</evidence>
<proteinExistence type="inferred from homology"/>
<evidence type="ECO:0000256" key="10">
    <source>
        <dbReference type="ARBA" id="ARBA00022630"/>
    </source>
</evidence>
<dbReference type="GO" id="GO:0008762">
    <property type="term" value="F:UDP-N-acetylmuramate dehydrogenase activity"/>
    <property type="evidence" value="ECO:0007669"/>
    <property type="project" value="UniProtKB-EC"/>
</dbReference>
<keyword evidence="11 20" id="KW-0274">FAD</keyword>
<accession>A0ABW8L2W9</accession>
<evidence type="ECO:0000256" key="19">
    <source>
        <dbReference type="ARBA" id="ARBA00048914"/>
    </source>
</evidence>
<dbReference type="InterPro" id="IPR036635">
    <property type="entry name" value="MurB_C_sf"/>
</dbReference>
<evidence type="ECO:0000256" key="2">
    <source>
        <dbReference type="ARBA" id="ARBA00003921"/>
    </source>
</evidence>
<evidence type="ECO:0000256" key="18">
    <source>
        <dbReference type="ARBA" id="ARBA00031026"/>
    </source>
</evidence>
<evidence type="ECO:0000256" key="4">
    <source>
        <dbReference type="ARBA" id="ARBA00004752"/>
    </source>
</evidence>
<evidence type="ECO:0000256" key="7">
    <source>
        <dbReference type="ARBA" id="ARBA00015188"/>
    </source>
</evidence>
<dbReference type="Proteomes" id="UP001620262">
    <property type="component" value="Unassembled WGS sequence"/>
</dbReference>
<dbReference type="InterPro" id="IPR006094">
    <property type="entry name" value="Oxid_FAD_bind_N"/>
</dbReference>
<evidence type="ECO:0000256" key="3">
    <source>
        <dbReference type="ARBA" id="ARBA00004496"/>
    </source>
</evidence>
<keyword evidence="13 20" id="KW-0133">Cell shape</keyword>
<dbReference type="InterPro" id="IPR036318">
    <property type="entry name" value="FAD-bd_PCMH-like_sf"/>
</dbReference>
<dbReference type="RefSeq" id="WP_404676443.1">
    <property type="nucleotide sequence ID" value="NZ_JBJDOT010000045.1"/>
</dbReference>
<keyword evidence="10 20" id="KW-0285">Flavoprotein</keyword>
<comment type="similarity">
    <text evidence="5 20">Belongs to the MurB family.</text>
</comment>
<sequence length="336" mass="37650">MALSLQAFHTFSLPSQCSQLCEITDLTQLQLLTFDSPFCILGEGSNTVFLSDYQGTVIKMATTGIAIIERDNDYLLEVAAGENWHQLVAYTLKQGMPGLENLALIPGTVGAAPVQNIGAYGVELAKFIEYVEYFDIATKQLIRLSCQQCEFGYRESIFKHQLKNKAVITCVALALPKLWQPELSYGPLQQLESVTAQTVFEQVIKTRNSKLPDPYILANAGSFFKNPIIENQLLSELLVAHPQLPHYYYDEHHHKVAAGWLIEQAGLKGYRIAGIEVHQQQALVLVNHGGSEGSDLIKMIQHIQQQIWQRYQISLQHEVRLMNNDTECHIGLGELA</sequence>
<comment type="subcellular location">
    <subcellularLocation>
        <location evidence="3 20">Cytoplasm</location>
    </subcellularLocation>
</comment>
<evidence type="ECO:0000256" key="11">
    <source>
        <dbReference type="ARBA" id="ARBA00022827"/>
    </source>
</evidence>
<dbReference type="Pfam" id="PF02873">
    <property type="entry name" value="MurB_C"/>
    <property type="match status" value="1"/>
</dbReference>
<dbReference type="NCBIfam" id="NF000755">
    <property type="entry name" value="PRK00046.1"/>
    <property type="match status" value="1"/>
</dbReference>
<dbReference type="SUPFAM" id="SSF56176">
    <property type="entry name" value="FAD-binding/transporter-associated domain-like"/>
    <property type="match status" value="1"/>
</dbReference>
<evidence type="ECO:0000256" key="14">
    <source>
        <dbReference type="ARBA" id="ARBA00022984"/>
    </source>
</evidence>
<dbReference type="PANTHER" id="PTHR21071">
    <property type="entry name" value="UDP-N-ACETYLENOLPYRUVOYLGLUCOSAMINE REDUCTASE"/>
    <property type="match status" value="1"/>
</dbReference>
<keyword evidence="17 20" id="KW-0961">Cell wall biogenesis/degradation</keyword>
<evidence type="ECO:0000256" key="8">
    <source>
        <dbReference type="ARBA" id="ARBA00022490"/>
    </source>
</evidence>
<keyword evidence="15 20" id="KW-0560">Oxidoreductase</keyword>
<feature type="active site" evidence="20">
    <location>
        <position position="154"/>
    </location>
</feature>
<dbReference type="InterPro" id="IPR011601">
    <property type="entry name" value="MurB_C"/>
</dbReference>
<organism evidence="22 23">
    <name type="scientific">Pseudoalteromonas rhizosphaerae</name>
    <dbReference type="NCBI Taxonomy" id="2518973"/>
    <lineage>
        <taxon>Bacteria</taxon>
        <taxon>Pseudomonadati</taxon>
        <taxon>Pseudomonadota</taxon>
        <taxon>Gammaproteobacteria</taxon>
        <taxon>Alteromonadales</taxon>
        <taxon>Pseudoalteromonadaceae</taxon>
        <taxon>Pseudoalteromonas</taxon>
    </lineage>
</organism>
<evidence type="ECO:0000313" key="22">
    <source>
        <dbReference type="EMBL" id="MFK3866368.1"/>
    </source>
</evidence>
<dbReference type="EMBL" id="JBJDOT010000045">
    <property type="protein sequence ID" value="MFK3866368.1"/>
    <property type="molecule type" value="Genomic_DNA"/>
</dbReference>
<evidence type="ECO:0000313" key="23">
    <source>
        <dbReference type="Proteomes" id="UP001620262"/>
    </source>
</evidence>
<comment type="pathway">
    <text evidence="4 20">Cell wall biogenesis; peptidoglycan biosynthesis.</text>
</comment>
<dbReference type="InterPro" id="IPR003170">
    <property type="entry name" value="MurB"/>
</dbReference>
<feature type="active site" description="Proton donor" evidence="20">
    <location>
        <position position="222"/>
    </location>
</feature>
<protein>
    <recommendedName>
        <fullName evidence="7 20">UDP-N-acetylenolpyruvoylglucosamine reductase</fullName>
        <ecNumber evidence="6 20">1.3.1.98</ecNumber>
    </recommendedName>
    <alternativeName>
        <fullName evidence="18 20">UDP-N-acetylmuramate dehydrogenase</fullName>
    </alternativeName>
</protein>
<feature type="active site" evidence="20">
    <location>
        <position position="318"/>
    </location>
</feature>
<dbReference type="SUPFAM" id="SSF56194">
    <property type="entry name" value="Uridine diphospho-N-Acetylenolpyruvylglucosamine reductase, MurB, C-terminal domain"/>
    <property type="match status" value="1"/>
</dbReference>
<comment type="function">
    <text evidence="2 20">Cell wall formation.</text>
</comment>
<dbReference type="Gene3D" id="3.30.465.10">
    <property type="match status" value="1"/>
</dbReference>
<comment type="cofactor">
    <cofactor evidence="1 20">
        <name>FAD</name>
        <dbReference type="ChEBI" id="CHEBI:57692"/>
    </cofactor>
</comment>
<evidence type="ECO:0000256" key="16">
    <source>
        <dbReference type="ARBA" id="ARBA00023306"/>
    </source>
</evidence>
<dbReference type="PROSITE" id="PS51387">
    <property type="entry name" value="FAD_PCMH"/>
    <property type="match status" value="1"/>
</dbReference>
<dbReference type="InterPro" id="IPR016167">
    <property type="entry name" value="FAD-bd_PCMH_sub1"/>
</dbReference>
<feature type="domain" description="FAD-binding PCMH-type" evidence="21">
    <location>
        <begin position="3"/>
        <end position="178"/>
    </location>
</feature>
<evidence type="ECO:0000256" key="9">
    <source>
        <dbReference type="ARBA" id="ARBA00022618"/>
    </source>
</evidence>
<reference evidence="22 23" key="1">
    <citation type="submission" date="2024-11" db="EMBL/GenBank/DDBJ databases">
        <title>The Natural Products Discovery Center: Release of the First 8490 Sequenced Strains for Exploring Actinobacteria Biosynthetic Diversity.</title>
        <authorList>
            <person name="Kalkreuter E."/>
            <person name="Kautsar S.A."/>
            <person name="Yang D."/>
            <person name="Bader C.D."/>
            <person name="Teijaro C.N."/>
            <person name="Fluegel L."/>
            <person name="Davis C.M."/>
            <person name="Simpson J.R."/>
            <person name="Lauterbach L."/>
            <person name="Steele A.D."/>
            <person name="Gui C."/>
            <person name="Meng S."/>
            <person name="Li G."/>
            <person name="Viehrig K."/>
            <person name="Ye F."/>
            <person name="Su P."/>
            <person name="Kiefer A.F."/>
            <person name="Nichols A."/>
            <person name="Cepeda A.J."/>
            <person name="Yan W."/>
            <person name="Fan B."/>
            <person name="Jiang Y."/>
            <person name="Adhikari A."/>
            <person name="Zheng C.-J."/>
            <person name="Schuster L."/>
            <person name="Cowan T.M."/>
            <person name="Smanski M.J."/>
            <person name="Chevrette M.G."/>
            <person name="De Carvalho L.P.S."/>
            <person name="Shen B."/>
        </authorList>
    </citation>
    <scope>NUCLEOTIDE SEQUENCE [LARGE SCALE GENOMIC DNA]</scope>
    <source>
        <strain evidence="22 23">NPDC078403</strain>
    </source>
</reference>
<evidence type="ECO:0000259" key="21">
    <source>
        <dbReference type="PROSITE" id="PS51387"/>
    </source>
</evidence>
<evidence type="ECO:0000256" key="15">
    <source>
        <dbReference type="ARBA" id="ARBA00023002"/>
    </source>
</evidence>
<evidence type="ECO:0000256" key="1">
    <source>
        <dbReference type="ARBA" id="ARBA00001974"/>
    </source>
</evidence>
<evidence type="ECO:0000256" key="5">
    <source>
        <dbReference type="ARBA" id="ARBA00010485"/>
    </source>
</evidence>
<dbReference type="HAMAP" id="MF_00037">
    <property type="entry name" value="MurB"/>
    <property type="match status" value="1"/>
</dbReference>
<keyword evidence="12 20" id="KW-0521">NADP</keyword>
<dbReference type="Gene3D" id="3.30.43.10">
    <property type="entry name" value="Uridine Diphospho-n-acetylenolpyruvylglucosamine Reductase, domain 2"/>
    <property type="match status" value="1"/>
</dbReference>
<comment type="catalytic activity">
    <reaction evidence="19 20">
        <text>UDP-N-acetyl-alpha-D-muramate + NADP(+) = UDP-N-acetyl-3-O-(1-carboxyvinyl)-alpha-D-glucosamine + NADPH + H(+)</text>
        <dbReference type="Rhea" id="RHEA:12248"/>
        <dbReference type="ChEBI" id="CHEBI:15378"/>
        <dbReference type="ChEBI" id="CHEBI:57783"/>
        <dbReference type="ChEBI" id="CHEBI:58349"/>
        <dbReference type="ChEBI" id="CHEBI:68483"/>
        <dbReference type="ChEBI" id="CHEBI:70757"/>
        <dbReference type="EC" id="1.3.1.98"/>
    </reaction>
</comment>
<evidence type="ECO:0000256" key="17">
    <source>
        <dbReference type="ARBA" id="ARBA00023316"/>
    </source>
</evidence>
<keyword evidence="16 20" id="KW-0131">Cell cycle</keyword>
<evidence type="ECO:0000256" key="13">
    <source>
        <dbReference type="ARBA" id="ARBA00022960"/>
    </source>
</evidence>
<evidence type="ECO:0000256" key="12">
    <source>
        <dbReference type="ARBA" id="ARBA00022857"/>
    </source>
</evidence>
<dbReference type="InterPro" id="IPR016166">
    <property type="entry name" value="FAD-bd_PCMH"/>
</dbReference>
<comment type="caution">
    <text evidence="22">The sequence shown here is derived from an EMBL/GenBank/DDBJ whole genome shotgun (WGS) entry which is preliminary data.</text>
</comment>
<gene>
    <name evidence="20 22" type="primary">murB</name>
    <name evidence="22" type="ORF">ACI2JU_21215</name>
</gene>
<keyword evidence="9 20" id="KW-0132">Cell division</keyword>
<dbReference type="PANTHER" id="PTHR21071:SF4">
    <property type="entry name" value="UDP-N-ACETYLENOLPYRUVOYLGLUCOSAMINE REDUCTASE"/>
    <property type="match status" value="1"/>
</dbReference>
<dbReference type="InterPro" id="IPR016169">
    <property type="entry name" value="FAD-bd_PCMH_sub2"/>
</dbReference>
<keyword evidence="23" id="KW-1185">Reference proteome</keyword>